<dbReference type="InterPro" id="IPR004182">
    <property type="entry name" value="GRAM"/>
</dbReference>
<dbReference type="AlphaFoldDB" id="A0A7S4P833"/>
<feature type="domain" description="VASt" evidence="7">
    <location>
        <begin position="318"/>
        <end position="495"/>
    </location>
</feature>
<dbReference type="PANTHER" id="PTHR23319">
    <property type="entry name" value="GRAM DOMAIN CONTAINING 1B, ISOFORM E"/>
    <property type="match status" value="1"/>
</dbReference>
<dbReference type="GO" id="GO:0032366">
    <property type="term" value="P:intracellular sterol transport"/>
    <property type="evidence" value="ECO:0007669"/>
    <property type="project" value="TreeGrafter"/>
</dbReference>
<organism evidence="8">
    <name type="scientific">Guillardia theta</name>
    <name type="common">Cryptophyte</name>
    <name type="synonym">Cryptomonas phi</name>
    <dbReference type="NCBI Taxonomy" id="55529"/>
    <lineage>
        <taxon>Eukaryota</taxon>
        <taxon>Cryptophyceae</taxon>
        <taxon>Pyrenomonadales</taxon>
        <taxon>Geminigeraceae</taxon>
        <taxon>Guillardia</taxon>
    </lineage>
</organism>
<dbReference type="GO" id="GO:0005789">
    <property type="term" value="C:endoplasmic reticulum membrane"/>
    <property type="evidence" value="ECO:0007669"/>
    <property type="project" value="TreeGrafter"/>
</dbReference>
<evidence type="ECO:0000256" key="2">
    <source>
        <dbReference type="ARBA" id="ARBA00022692"/>
    </source>
</evidence>
<keyword evidence="4" id="KW-0472">Membrane</keyword>
<dbReference type="EMBL" id="HBKN01039018">
    <property type="protein sequence ID" value="CAE2326603.1"/>
    <property type="molecule type" value="Transcribed_RNA"/>
</dbReference>
<dbReference type="InterPro" id="IPR031968">
    <property type="entry name" value="VASt"/>
</dbReference>
<dbReference type="GO" id="GO:0120015">
    <property type="term" value="F:sterol transfer activity"/>
    <property type="evidence" value="ECO:0007669"/>
    <property type="project" value="TreeGrafter"/>
</dbReference>
<reference evidence="8" key="1">
    <citation type="submission" date="2021-01" db="EMBL/GenBank/DDBJ databases">
        <authorList>
            <person name="Corre E."/>
            <person name="Pelletier E."/>
            <person name="Niang G."/>
            <person name="Scheremetjew M."/>
            <person name="Finn R."/>
            <person name="Kale V."/>
            <person name="Holt S."/>
            <person name="Cochrane G."/>
            <person name="Meng A."/>
            <person name="Brown T."/>
            <person name="Cohen L."/>
        </authorList>
    </citation>
    <scope>NUCLEOTIDE SEQUENCE</scope>
    <source>
        <strain evidence="8">CCMP 2712</strain>
    </source>
</reference>
<dbReference type="Pfam" id="PF16016">
    <property type="entry name" value="VASt"/>
    <property type="match status" value="1"/>
</dbReference>
<dbReference type="GO" id="GO:0140268">
    <property type="term" value="C:endoplasmic reticulum-plasma membrane contact site"/>
    <property type="evidence" value="ECO:0007669"/>
    <property type="project" value="TreeGrafter"/>
</dbReference>
<comment type="subcellular location">
    <subcellularLocation>
        <location evidence="1">Membrane</location>
        <topology evidence="1">Single-pass membrane protein</topology>
    </subcellularLocation>
</comment>
<name>A0A7S4P833_GUITH</name>
<evidence type="ECO:0000313" key="8">
    <source>
        <dbReference type="EMBL" id="CAE2326603.1"/>
    </source>
</evidence>
<dbReference type="Gene3D" id="2.30.29.30">
    <property type="entry name" value="Pleckstrin-homology domain (PH domain)/Phosphotyrosine-binding domain (PTB)"/>
    <property type="match status" value="1"/>
</dbReference>
<evidence type="ECO:0000256" key="6">
    <source>
        <dbReference type="SAM" id="MobiDB-lite"/>
    </source>
</evidence>
<evidence type="ECO:0000259" key="7">
    <source>
        <dbReference type="PROSITE" id="PS51778"/>
    </source>
</evidence>
<dbReference type="PANTHER" id="PTHR23319:SF4">
    <property type="entry name" value="GRAM DOMAIN CONTAINING 1B, ISOFORM E"/>
    <property type="match status" value="1"/>
</dbReference>
<dbReference type="GO" id="GO:0032934">
    <property type="term" value="F:sterol binding"/>
    <property type="evidence" value="ECO:0007669"/>
    <property type="project" value="TreeGrafter"/>
</dbReference>
<evidence type="ECO:0000256" key="4">
    <source>
        <dbReference type="ARBA" id="ARBA00023136"/>
    </source>
</evidence>
<keyword evidence="5" id="KW-0175">Coiled coil</keyword>
<gene>
    <name evidence="8" type="ORF">GTHE00462_LOCUS30572</name>
</gene>
<dbReference type="SMART" id="SM00568">
    <property type="entry name" value="GRAM"/>
    <property type="match status" value="1"/>
</dbReference>
<keyword evidence="2" id="KW-0812">Transmembrane</keyword>
<feature type="coiled-coil region" evidence="5">
    <location>
        <begin position="678"/>
        <end position="712"/>
    </location>
</feature>
<dbReference type="InterPro" id="IPR051482">
    <property type="entry name" value="Cholesterol_transport"/>
</dbReference>
<dbReference type="GO" id="GO:0005886">
    <property type="term" value="C:plasma membrane"/>
    <property type="evidence" value="ECO:0007669"/>
    <property type="project" value="TreeGrafter"/>
</dbReference>
<feature type="compositionally biased region" description="Acidic residues" evidence="6">
    <location>
        <begin position="223"/>
        <end position="239"/>
    </location>
</feature>
<feature type="region of interest" description="Disordered" evidence="6">
    <location>
        <begin position="537"/>
        <end position="573"/>
    </location>
</feature>
<sequence length="728" mass="81808">MSMSMDSKEVLLPYDEQETKGEQTPTRSRSIEGSRIYGSPSKEVFSPKLRPDATPSRSIESDILSTDELQQLERGNERSWFDKLMKKDISFYPPVEEEEVRDPLHRRFNLPSSELLIEDYACALQEMILLQGRMYLFPRHVCFACDLLGSVRSIVIPYSEITDIRKAKTAYIIPNAIEITVTDNKYLFTSFLFRREAYKGLSNFWAISKGISRALESTTDQQLGEEEEEDDPEGPESEWPDSSSVCERAEQAEALPQTLVPEVPNMSPGEKVQGMLIKEGSAGDSVPEIDEDIVLEGLSHPPKKTSADLDETLDESASPAVIVETTLIACDVVEFYRLFFSQSTGFGRQMHKNRGDTDVKVSDWNKLNSANSSYAREVQYTSPINTSLPSFVTKKTTRVREMQTCRLVKEPASFVLETSASMLEIPYGDCFDVCMRWDVRNSGKAKEVEMTVRGNVKFKKSCFFKSKITSDTIKELKKTYEKWVALAKEVALGNVEIPPIAPVRRKSSVLVDANIKAGTRPEIASLSRPKLHIESDLAETVNNSVRTPKSESMKTSQEVQSPAMRSADNSFPPPATSDWKQTLIYSIAALAVLYVIYTTGTSVYRTLYPERLSSFRVEADSWGRGGRGSSDLLSIMDIKIQLWQRVVEDAINQGMQLDSSCPSARSLVVQAAHADAMVELTQKEIDSVEIRLNSLKRQLSKQQEQAEELKKLLMRGGQRLEEGTTVNR</sequence>
<dbReference type="InterPro" id="IPR011993">
    <property type="entry name" value="PH-like_dom_sf"/>
</dbReference>
<keyword evidence="3" id="KW-1133">Transmembrane helix</keyword>
<feature type="region of interest" description="Disordered" evidence="6">
    <location>
        <begin position="216"/>
        <end position="246"/>
    </location>
</feature>
<dbReference type="CDD" id="cd13220">
    <property type="entry name" value="PH-GRAM_GRAMDC"/>
    <property type="match status" value="1"/>
</dbReference>
<evidence type="ECO:0000256" key="5">
    <source>
        <dbReference type="SAM" id="Coils"/>
    </source>
</evidence>
<dbReference type="Pfam" id="PF02893">
    <property type="entry name" value="GRAM"/>
    <property type="match status" value="1"/>
</dbReference>
<feature type="region of interest" description="Disordered" evidence="6">
    <location>
        <begin position="1"/>
        <end position="58"/>
    </location>
</feature>
<accession>A0A7S4P833</accession>
<proteinExistence type="predicted"/>
<evidence type="ECO:0000256" key="3">
    <source>
        <dbReference type="ARBA" id="ARBA00022989"/>
    </source>
</evidence>
<evidence type="ECO:0000256" key="1">
    <source>
        <dbReference type="ARBA" id="ARBA00004167"/>
    </source>
</evidence>
<dbReference type="PROSITE" id="PS51778">
    <property type="entry name" value="VAST"/>
    <property type="match status" value="1"/>
</dbReference>
<protein>
    <recommendedName>
        <fullName evidence="7">VASt domain-containing protein</fullName>
    </recommendedName>
</protein>